<protein>
    <submittedName>
        <fullName evidence="2">Uncharacterized protein</fullName>
    </submittedName>
</protein>
<proteinExistence type="predicted"/>
<organism evidence="2 3">
    <name type="scientific">Hirsutella minnesotensis 3608</name>
    <dbReference type="NCBI Taxonomy" id="1043627"/>
    <lineage>
        <taxon>Eukaryota</taxon>
        <taxon>Fungi</taxon>
        <taxon>Dikarya</taxon>
        <taxon>Ascomycota</taxon>
        <taxon>Pezizomycotina</taxon>
        <taxon>Sordariomycetes</taxon>
        <taxon>Hypocreomycetidae</taxon>
        <taxon>Hypocreales</taxon>
        <taxon>Ophiocordycipitaceae</taxon>
        <taxon>Hirsutella</taxon>
    </lineage>
</organism>
<keyword evidence="3" id="KW-1185">Reference proteome</keyword>
<dbReference type="Proteomes" id="UP000054481">
    <property type="component" value="Unassembled WGS sequence"/>
</dbReference>
<accession>A0A0F7ZGL9</accession>
<dbReference type="EMBL" id="KQ030587">
    <property type="protein sequence ID" value="KJZ71121.1"/>
    <property type="molecule type" value="Genomic_DNA"/>
</dbReference>
<gene>
    <name evidence="2" type="ORF">HIM_09475</name>
</gene>
<feature type="region of interest" description="Disordered" evidence="1">
    <location>
        <begin position="341"/>
        <end position="360"/>
    </location>
</feature>
<dbReference type="OrthoDB" id="5204927at2759"/>
<reference evidence="2 3" key="1">
    <citation type="journal article" date="2014" name="Genome Biol. Evol.">
        <title>Comparative genomics and transcriptomics analyses reveal divergent lifestyle features of nematode endoparasitic fungus Hirsutella minnesotensis.</title>
        <authorList>
            <person name="Lai Y."/>
            <person name="Liu K."/>
            <person name="Zhang X."/>
            <person name="Zhang X."/>
            <person name="Li K."/>
            <person name="Wang N."/>
            <person name="Shu C."/>
            <person name="Wu Y."/>
            <person name="Wang C."/>
            <person name="Bushley K.E."/>
            <person name="Xiang M."/>
            <person name="Liu X."/>
        </authorList>
    </citation>
    <scope>NUCLEOTIDE SEQUENCE [LARGE SCALE GENOMIC DNA]</scope>
    <source>
        <strain evidence="2 3">3608</strain>
    </source>
</reference>
<feature type="region of interest" description="Disordered" evidence="1">
    <location>
        <begin position="53"/>
        <end position="99"/>
    </location>
</feature>
<dbReference type="AlphaFoldDB" id="A0A0F7ZGL9"/>
<evidence type="ECO:0000313" key="3">
    <source>
        <dbReference type="Proteomes" id="UP000054481"/>
    </source>
</evidence>
<evidence type="ECO:0000256" key="1">
    <source>
        <dbReference type="SAM" id="MobiDB-lite"/>
    </source>
</evidence>
<evidence type="ECO:0000313" key="2">
    <source>
        <dbReference type="EMBL" id="KJZ71121.1"/>
    </source>
</evidence>
<feature type="compositionally biased region" description="Basic and acidic residues" evidence="1">
    <location>
        <begin position="78"/>
        <end position="95"/>
    </location>
</feature>
<name>A0A0F7ZGL9_9HYPO</name>
<sequence length="373" mass="41156">MATATAQPPDCGVAPRFGGKISRVHSHHSLKSSRGQPLDPNDLTRRLHLLLVEQTGQTSSGKSGTIASVSKTDVQPESEAREQTDFARSRPEAQFDVKGSQLQKVKFHLAPSRKPAESGNHSDDPAQSCSYRHVPQVAASQFAVTTTVDGCVDRRLVHKLSRKALKFHLKGPNASPEIASVNPDAAPFEQTQALRRVQSHRERQYERNQGHYVPTLAPMTETDDCRISFGHRCTFGHSIGPRIGVRDGQVDLDRRRSTGGILSKLEIPPQDIWSLPASPVPPIKRHGGDICDPSEHRPVDWSQSDELCNHTAPSTATRPGLKKAESRWALRDRLGSLVKLGKEESIPSPTQKRADLQDASKSLRSSLFARFRR</sequence>
<feature type="compositionally biased region" description="Polar residues" evidence="1">
    <location>
        <begin position="54"/>
        <end position="75"/>
    </location>
</feature>